<keyword evidence="2" id="KW-0472">Membrane</keyword>
<organism evidence="3 4">
    <name type="scientific">Streptacidiphilus fuscans</name>
    <dbReference type="NCBI Taxonomy" id="2789292"/>
    <lineage>
        <taxon>Bacteria</taxon>
        <taxon>Bacillati</taxon>
        <taxon>Actinomycetota</taxon>
        <taxon>Actinomycetes</taxon>
        <taxon>Kitasatosporales</taxon>
        <taxon>Streptomycetaceae</taxon>
        <taxon>Streptacidiphilus</taxon>
    </lineage>
</organism>
<evidence type="ECO:0000313" key="3">
    <source>
        <dbReference type="EMBL" id="MBF9070088.1"/>
    </source>
</evidence>
<protein>
    <submittedName>
        <fullName evidence="3">Uncharacterized protein</fullName>
    </submittedName>
</protein>
<dbReference type="Proteomes" id="UP000657385">
    <property type="component" value="Unassembled WGS sequence"/>
</dbReference>
<dbReference type="EMBL" id="JADPRT010000007">
    <property type="protein sequence ID" value="MBF9070088.1"/>
    <property type="molecule type" value="Genomic_DNA"/>
</dbReference>
<comment type="caution">
    <text evidence="3">The sequence shown here is derived from an EMBL/GenBank/DDBJ whole genome shotgun (WGS) entry which is preliminary data.</text>
</comment>
<keyword evidence="2" id="KW-0812">Transmembrane</keyword>
<feature type="transmembrane region" description="Helical" evidence="2">
    <location>
        <begin position="21"/>
        <end position="40"/>
    </location>
</feature>
<sequence length="277" mass="28997">MTERSAPHARTTPARPRVRRGCLVVAVVMCAVVVGGLLVVRQTAHDWTTPAGPAPDVTAMAASASVDAADRTATTQLDAELTRLRRLLPWARPVAQGVRDSCGAAADTQYFGSRPTWGPMVCNRTVVWFSAVQGPLPQALDRVSAALDQGGIQTTPLNGNLLDADDATGPGTTALQSAYGLEITVDQSPHLTQALETEPELLITDSPAAPADETAVRAYRPVRVSDVTARVQVPGYVLGIQVTFPYYSADAPSVPTPEPTDNGRGSCVTGSNDCPGG</sequence>
<accession>A0A931B975</accession>
<evidence type="ECO:0000313" key="4">
    <source>
        <dbReference type="Proteomes" id="UP000657385"/>
    </source>
</evidence>
<name>A0A931B975_9ACTN</name>
<evidence type="ECO:0000256" key="1">
    <source>
        <dbReference type="SAM" id="MobiDB-lite"/>
    </source>
</evidence>
<feature type="region of interest" description="Disordered" evidence="1">
    <location>
        <begin position="252"/>
        <end position="277"/>
    </location>
</feature>
<keyword evidence="2" id="KW-1133">Transmembrane helix</keyword>
<proteinExistence type="predicted"/>
<dbReference type="AlphaFoldDB" id="A0A931B975"/>
<gene>
    <name evidence="3" type="ORF">I2501_18860</name>
</gene>
<feature type="compositionally biased region" description="Polar residues" evidence="1">
    <location>
        <begin position="268"/>
        <end position="277"/>
    </location>
</feature>
<evidence type="ECO:0000256" key="2">
    <source>
        <dbReference type="SAM" id="Phobius"/>
    </source>
</evidence>
<keyword evidence="4" id="KW-1185">Reference proteome</keyword>
<dbReference type="RefSeq" id="WP_196195247.1">
    <property type="nucleotide sequence ID" value="NZ_JADPRT010000007.1"/>
</dbReference>
<reference evidence="3" key="1">
    <citation type="submission" date="2020-11" db="EMBL/GenBank/DDBJ databases">
        <title>Isolation and identification of active actinomycetes.</title>
        <authorList>
            <person name="Yu B."/>
        </authorList>
    </citation>
    <scope>NUCLEOTIDE SEQUENCE</scope>
    <source>
        <strain evidence="3">NEAU-YB345</strain>
    </source>
</reference>